<feature type="transmembrane region" description="Helical" evidence="1">
    <location>
        <begin position="20"/>
        <end position="38"/>
    </location>
</feature>
<dbReference type="Proteomes" id="UP000321805">
    <property type="component" value="Chromosome"/>
</dbReference>
<evidence type="ECO:0000256" key="1">
    <source>
        <dbReference type="SAM" id="Phobius"/>
    </source>
</evidence>
<name>A0A5B8UAH3_9ACTN</name>
<evidence type="ECO:0000259" key="2">
    <source>
        <dbReference type="PROSITE" id="PS50234"/>
    </source>
</evidence>
<dbReference type="SUPFAM" id="SSF53300">
    <property type="entry name" value="vWA-like"/>
    <property type="match status" value="1"/>
</dbReference>
<feature type="domain" description="VWFA" evidence="2">
    <location>
        <begin position="75"/>
        <end position="267"/>
    </location>
</feature>
<gene>
    <name evidence="3" type="ORF">FSW04_23170</name>
</gene>
<dbReference type="PROSITE" id="PS50234">
    <property type="entry name" value="VWFA"/>
    <property type="match status" value="1"/>
</dbReference>
<keyword evidence="1" id="KW-0812">Transmembrane</keyword>
<feature type="transmembrane region" description="Helical" evidence="1">
    <location>
        <begin position="280"/>
        <end position="300"/>
    </location>
</feature>
<dbReference type="RefSeq" id="WP_146922565.1">
    <property type="nucleotide sequence ID" value="NZ_CP042430.1"/>
</dbReference>
<dbReference type="SMART" id="SM00327">
    <property type="entry name" value="VWA"/>
    <property type="match status" value="1"/>
</dbReference>
<organism evidence="3 4">
    <name type="scientific">Baekduia soli</name>
    <dbReference type="NCBI Taxonomy" id="496014"/>
    <lineage>
        <taxon>Bacteria</taxon>
        <taxon>Bacillati</taxon>
        <taxon>Actinomycetota</taxon>
        <taxon>Thermoleophilia</taxon>
        <taxon>Solirubrobacterales</taxon>
        <taxon>Baekduiaceae</taxon>
        <taxon>Baekduia</taxon>
    </lineage>
</organism>
<keyword evidence="1" id="KW-0472">Membrane</keyword>
<dbReference type="EMBL" id="CP042430">
    <property type="protein sequence ID" value="QEC50193.1"/>
    <property type="molecule type" value="Genomic_DNA"/>
</dbReference>
<proteinExistence type="predicted"/>
<sequence>MAVPVALAAYVASRRRTTHYAMRFPATATLALAAGAVSPWRRHVPAGLALAALAALALALAKPQATVAVPIQGASIMLVTDHSASMSATDVDPDRLSAAKSAAETFLGKLPKATRVGVVTYSDGPDGNQGLTTDREPVRAAIEAQMASGATATGDALSVALGDLGPATARSGAKRPPSAIVLLSDGKTTTGSDPLEAARAAKRAGVPIYTVALGTDDATIPGPQGSFGPQIAVPPDPETLKAISEISGGRAFSTGDSGRLQDIYKELGSRLATKHEHREITAGFAAAGLVLLLAAGLTSLPRLGRLP</sequence>
<dbReference type="Gene3D" id="3.40.50.410">
    <property type="entry name" value="von Willebrand factor, type A domain"/>
    <property type="match status" value="1"/>
</dbReference>
<dbReference type="KEGG" id="bsol:FSW04_23170"/>
<dbReference type="AlphaFoldDB" id="A0A5B8UAH3"/>
<protein>
    <submittedName>
        <fullName evidence="3">VWA domain-containing protein</fullName>
    </submittedName>
</protein>
<dbReference type="InterPro" id="IPR036465">
    <property type="entry name" value="vWFA_dom_sf"/>
</dbReference>
<accession>A0A5B8UAH3</accession>
<dbReference type="PANTHER" id="PTHR37947:SF1">
    <property type="entry name" value="BLL2462 PROTEIN"/>
    <property type="match status" value="1"/>
</dbReference>
<feature type="transmembrane region" description="Helical" evidence="1">
    <location>
        <begin position="44"/>
        <end position="61"/>
    </location>
</feature>
<dbReference type="Pfam" id="PF00092">
    <property type="entry name" value="VWA"/>
    <property type="match status" value="1"/>
</dbReference>
<keyword evidence="1" id="KW-1133">Transmembrane helix</keyword>
<evidence type="ECO:0000313" key="4">
    <source>
        <dbReference type="Proteomes" id="UP000321805"/>
    </source>
</evidence>
<evidence type="ECO:0000313" key="3">
    <source>
        <dbReference type="EMBL" id="QEC50193.1"/>
    </source>
</evidence>
<reference evidence="3 4" key="1">
    <citation type="journal article" date="2018" name="J. Microbiol.">
        <title>Baekduia soli gen. nov., sp. nov., a novel bacterium isolated from the soil of Baekdu Mountain and proposal of a novel family name, Baekduiaceae fam. nov.</title>
        <authorList>
            <person name="An D.S."/>
            <person name="Siddiqi M.Z."/>
            <person name="Kim K.H."/>
            <person name="Yu H.S."/>
            <person name="Im W.T."/>
        </authorList>
    </citation>
    <scope>NUCLEOTIDE SEQUENCE [LARGE SCALE GENOMIC DNA]</scope>
    <source>
        <strain evidence="3 4">BR7-21</strain>
    </source>
</reference>
<keyword evidence="4" id="KW-1185">Reference proteome</keyword>
<dbReference type="InterPro" id="IPR002035">
    <property type="entry name" value="VWF_A"/>
</dbReference>
<dbReference type="OrthoDB" id="8882959at2"/>
<dbReference type="PANTHER" id="PTHR37947">
    <property type="entry name" value="BLL2462 PROTEIN"/>
    <property type="match status" value="1"/>
</dbReference>